<gene>
    <name evidence="1" type="ORF">DBX24_06550</name>
</gene>
<dbReference type="AlphaFoldDB" id="A0A6P1QXV7"/>
<dbReference type="RefSeq" id="WP_120489424.1">
    <property type="nucleotide sequence ID" value="NZ_CP029149.1"/>
</dbReference>
<accession>A0A6P1QXV7</accession>
<keyword evidence="2" id="KW-1185">Reference proteome</keyword>
<dbReference type="KEGG" id="bcad:DBX24_06550"/>
<evidence type="ECO:0000313" key="2">
    <source>
        <dbReference type="Proteomes" id="UP000464318"/>
    </source>
</evidence>
<sequence length="84" mass="9737">MTKKILKEIDENHTENFKWGEHLYLGMAIVNGHRACISVAYKMDYCVKKALQFMEADPAVVFTHINKFKIGATEPCDRFNLDEE</sequence>
<proteinExistence type="predicted"/>
<dbReference type="OrthoDB" id="7067748at2"/>
<name>A0A6P1QXV7_9FLAO</name>
<dbReference type="Proteomes" id="UP000464318">
    <property type="component" value="Chromosome"/>
</dbReference>
<evidence type="ECO:0000313" key="1">
    <source>
        <dbReference type="EMBL" id="QHN65564.1"/>
    </source>
</evidence>
<protein>
    <submittedName>
        <fullName evidence="1">Uncharacterized protein</fullName>
    </submittedName>
</protein>
<organism evidence="1 2">
    <name type="scientific">Bergeyella cardium</name>
    <dbReference type="NCBI Taxonomy" id="1585976"/>
    <lineage>
        <taxon>Bacteria</taxon>
        <taxon>Pseudomonadati</taxon>
        <taxon>Bacteroidota</taxon>
        <taxon>Flavobacteriia</taxon>
        <taxon>Flavobacteriales</taxon>
        <taxon>Weeksellaceae</taxon>
        <taxon>Bergeyella</taxon>
    </lineage>
</organism>
<reference evidence="1 2" key="1">
    <citation type="submission" date="2018-04" db="EMBL/GenBank/DDBJ databases">
        <title>Characteristic and Complete Genome Sequencing of A Novel Member of Infective Endocarditis Causative Bacteria: Bergeyella cardium QL-PH.</title>
        <authorList>
            <person name="Pan H."/>
            <person name="Sun E."/>
            <person name="Zhang Y."/>
        </authorList>
    </citation>
    <scope>NUCLEOTIDE SEQUENCE [LARGE SCALE GENOMIC DNA]</scope>
    <source>
        <strain evidence="1 2">HPQL</strain>
    </source>
</reference>
<dbReference type="EMBL" id="CP029149">
    <property type="protein sequence ID" value="QHN65564.1"/>
    <property type="molecule type" value="Genomic_DNA"/>
</dbReference>